<evidence type="ECO:0000256" key="5">
    <source>
        <dbReference type="HAMAP-Rule" id="MF_00299"/>
    </source>
</evidence>
<dbReference type="InterPro" id="IPR042081">
    <property type="entry name" value="RNA_2'-PTrans_C"/>
</dbReference>
<dbReference type="InterPro" id="IPR022928">
    <property type="entry name" value="RNA_2'-PTrans_KptA"/>
</dbReference>
<comment type="similarity">
    <text evidence="1 5">Belongs to the KptA/TPT1 family.</text>
</comment>
<evidence type="ECO:0000256" key="3">
    <source>
        <dbReference type="ARBA" id="ARBA00023027"/>
    </source>
</evidence>
<evidence type="ECO:0000313" key="7">
    <source>
        <dbReference type="Proteomes" id="UP000183461"/>
    </source>
</evidence>
<keyword evidence="2 5" id="KW-0808">Transferase</keyword>
<name>A0A1K1MIS2_RUMFL</name>
<dbReference type="PANTHER" id="PTHR12684">
    <property type="entry name" value="PUTATIVE PHOSPHOTRANSFERASE"/>
    <property type="match status" value="1"/>
</dbReference>
<dbReference type="Gene3D" id="3.20.170.30">
    <property type="match status" value="1"/>
</dbReference>
<dbReference type="SUPFAM" id="SSF56399">
    <property type="entry name" value="ADP-ribosylation"/>
    <property type="match status" value="1"/>
</dbReference>
<dbReference type="GO" id="GO:0000215">
    <property type="term" value="F:tRNA 2'-phosphotransferase activity"/>
    <property type="evidence" value="ECO:0007669"/>
    <property type="project" value="TreeGrafter"/>
</dbReference>
<gene>
    <name evidence="5" type="primary">kptA</name>
    <name evidence="6" type="ORF">SAMN02910280_1247</name>
</gene>
<dbReference type="GO" id="GO:0003950">
    <property type="term" value="F:NAD+ poly-ADP-ribosyltransferase activity"/>
    <property type="evidence" value="ECO:0007669"/>
    <property type="project" value="InterPro"/>
</dbReference>
<sequence length="187" mass="21708">MKQMDEISKYLCLLLRHQPEKAELDMDKHGWVSVEQLISGINRHSQYHIDRTMLESIVSADKKGRYRFDDEHKKIKCCQGHSIPRVEPELNYCEPPEFLYHGTTTKALEAIEESGAIKKMKRHAVHMQADIGKAWQSAERWHKTPVVLKIAASEMARDGYTFGVTENEVWCTEEVPVKYICERGYSK</sequence>
<evidence type="ECO:0000313" key="6">
    <source>
        <dbReference type="EMBL" id="SFW22997.1"/>
    </source>
</evidence>
<dbReference type="EMBL" id="FPIP01000002">
    <property type="protein sequence ID" value="SFW22997.1"/>
    <property type="molecule type" value="Genomic_DNA"/>
</dbReference>
<dbReference type="Pfam" id="PF01885">
    <property type="entry name" value="PTS_2-RNA"/>
    <property type="match status" value="1"/>
</dbReference>
<reference evidence="6 7" key="1">
    <citation type="submission" date="2016-11" db="EMBL/GenBank/DDBJ databases">
        <authorList>
            <person name="Jaros S."/>
            <person name="Januszkiewicz K."/>
            <person name="Wedrychowicz H."/>
        </authorList>
    </citation>
    <scope>NUCLEOTIDE SEQUENCE [LARGE SCALE GENOMIC DNA]</scope>
    <source>
        <strain evidence="6 7">YL228</strain>
    </source>
</reference>
<evidence type="ECO:0000256" key="1">
    <source>
        <dbReference type="ARBA" id="ARBA00009836"/>
    </source>
</evidence>
<dbReference type="InterPro" id="IPR042080">
    <property type="entry name" value="RNA_2'-PTrans_N"/>
</dbReference>
<dbReference type="InterPro" id="IPR002745">
    <property type="entry name" value="Ptrans_KptA/Tpt1"/>
</dbReference>
<organism evidence="6 7">
    <name type="scientific">Ruminococcus flavefaciens</name>
    <dbReference type="NCBI Taxonomy" id="1265"/>
    <lineage>
        <taxon>Bacteria</taxon>
        <taxon>Bacillati</taxon>
        <taxon>Bacillota</taxon>
        <taxon>Clostridia</taxon>
        <taxon>Eubacteriales</taxon>
        <taxon>Oscillospiraceae</taxon>
        <taxon>Ruminococcus</taxon>
    </lineage>
</organism>
<evidence type="ECO:0000256" key="2">
    <source>
        <dbReference type="ARBA" id="ARBA00022679"/>
    </source>
</evidence>
<dbReference type="AlphaFoldDB" id="A0A1K1MIS2"/>
<protein>
    <recommendedName>
        <fullName evidence="5">Probable RNA 2'-phosphotransferase</fullName>
        <ecNumber evidence="5">2.7.1.-</ecNumber>
    </recommendedName>
</protein>
<comment type="function">
    <text evidence="4 5">Removes the 2'-phosphate from RNA via an intermediate in which the phosphate is ADP-ribosylated by NAD followed by a presumed transesterification to release the RNA and generate ADP-ribose 1''-2''-cyclic phosphate (APPR&gt;P). May function as an ADP-ribosylase.</text>
</comment>
<dbReference type="EC" id="2.7.1.-" evidence="5"/>
<dbReference type="HAMAP" id="MF_00299">
    <property type="entry name" value="KptA"/>
    <property type="match status" value="1"/>
</dbReference>
<keyword evidence="3 5" id="KW-0520">NAD</keyword>
<accession>A0A1K1MIS2</accession>
<dbReference type="Proteomes" id="UP000183461">
    <property type="component" value="Unassembled WGS sequence"/>
</dbReference>
<dbReference type="PANTHER" id="PTHR12684:SF2">
    <property type="entry name" value="TRNA 2'-PHOSPHOTRANSFERASE 1"/>
    <property type="match status" value="1"/>
</dbReference>
<dbReference type="GO" id="GO:0006388">
    <property type="term" value="P:tRNA splicing, via endonucleolytic cleavage and ligation"/>
    <property type="evidence" value="ECO:0007669"/>
    <property type="project" value="UniProtKB-UniRule"/>
</dbReference>
<evidence type="ECO:0000256" key="4">
    <source>
        <dbReference type="ARBA" id="ARBA00025212"/>
    </source>
</evidence>
<proteinExistence type="inferred from homology"/>
<dbReference type="Gene3D" id="1.10.10.970">
    <property type="entry name" value="RNA 2'-phosphotransferase, Tpt1/KptA family, N-terminal domain"/>
    <property type="match status" value="1"/>
</dbReference>